<reference evidence="4 5" key="1">
    <citation type="submission" date="2019-07" db="EMBL/GenBank/DDBJ databases">
        <title>Whole genome shotgun sequence of Adhaeribacter aerolatus NBRC 106133.</title>
        <authorList>
            <person name="Hosoyama A."/>
            <person name="Uohara A."/>
            <person name="Ohji S."/>
            <person name="Ichikawa N."/>
        </authorList>
    </citation>
    <scope>NUCLEOTIDE SEQUENCE [LARGE SCALE GENOMIC DNA]</scope>
    <source>
        <strain evidence="4 5">NBRC 106133</strain>
    </source>
</reference>
<evidence type="ECO:0000256" key="1">
    <source>
        <dbReference type="ARBA" id="ARBA00023125"/>
    </source>
</evidence>
<keyword evidence="1 2" id="KW-0238">DNA-binding</keyword>
<comment type="caution">
    <text evidence="4">The sequence shown here is derived from an EMBL/GenBank/DDBJ whole genome shotgun (WGS) entry which is preliminary data.</text>
</comment>
<dbReference type="InterPro" id="IPR025722">
    <property type="entry name" value="TetR"/>
</dbReference>
<dbReference type="Pfam" id="PF00440">
    <property type="entry name" value="TetR_N"/>
    <property type="match status" value="1"/>
</dbReference>
<keyword evidence="5" id="KW-1185">Reference proteome</keyword>
<name>A0A512AV88_9BACT</name>
<organism evidence="4 5">
    <name type="scientific">Adhaeribacter aerolatus</name>
    <dbReference type="NCBI Taxonomy" id="670289"/>
    <lineage>
        <taxon>Bacteria</taxon>
        <taxon>Pseudomonadati</taxon>
        <taxon>Bacteroidota</taxon>
        <taxon>Cytophagia</taxon>
        <taxon>Cytophagales</taxon>
        <taxon>Hymenobacteraceae</taxon>
        <taxon>Adhaeribacter</taxon>
    </lineage>
</organism>
<dbReference type="Gene3D" id="1.10.357.10">
    <property type="entry name" value="Tetracycline Repressor, domain 2"/>
    <property type="match status" value="1"/>
</dbReference>
<evidence type="ECO:0000259" key="3">
    <source>
        <dbReference type="PROSITE" id="PS50977"/>
    </source>
</evidence>
<dbReference type="Proteomes" id="UP000321532">
    <property type="component" value="Unassembled WGS sequence"/>
</dbReference>
<evidence type="ECO:0000256" key="2">
    <source>
        <dbReference type="PROSITE-ProRule" id="PRU00335"/>
    </source>
</evidence>
<protein>
    <submittedName>
        <fullName evidence="4">TetR family transcriptional regulator</fullName>
    </submittedName>
</protein>
<accession>A0A512AV88</accession>
<dbReference type="InterPro" id="IPR009057">
    <property type="entry name" value="Homeodomain-like_sf"/>
</dbReference>
<dbReference type="EMBL" id="BJYS01000007">
    <property type="protein sequence ID" value="GEO03622.1"/>
    <property type="molecule type" value="Genomic_DNA"/>
</dbReference>
<dbReference type="GO" id="GO:0003677">
    <property type="term" value="F:DNA binding"/>
    <property type="evidence" value="ECO:0007669"/>
    <property type="project" value="UniProtKB-UniRule"/>
</dbReference>
<dbReference type="Pfam" id="PF13972">
    <property type="entry name" value="TetR"/>
    <property type="match status" value="1"/>
</dbReference>
<gene>
    <name evidence="4" type="ORF">AAE02nite_12860</name>
</gene>
<dbReference type="PROSITE" id="PS50977">
    <property type="entry name" value="HTH_TETR_2"/>
    <property type="match status" value="1"/>
</dbReference>
<feature type="DNA-binding region" description="H-T-H motif" evidence="2">
    <location>
        <begin position="24"/>
        <end position="43"/>
    </location>
</feature>
<sequence length="204" mass="23915">MKTKDRILGKALEMMNEKGLEKVSTYDIARALNIRQSNITYYFPTKLAIINALGKQMIQEVDQPFEMVDPHAFSFSYFYQLIDRVMQIHLRYRFLLLNYAPIITADQELNDYFKKVLEGRYAQLDGIITLLDANGYLRGAEMLPHSRNIMLVQNMLAVYWVQESAIYNADKTDEEKRRHHLKLLFQSFVPYLTPKGEENLLPLL</sequence>
<dbReference type="RefSeq" id="WP_146896167.1">
    <property type="nucleotide sequence ID" value="NZ_BJYS01000007.1"/>
</dbReference>
<evidence type="ECO:0000313" key="4">
    <source>
        <dbReference type="EMBL" id="GEO03622.1"/>
    </source>
</evidence>
<dbReference type="AlphaFoldDB" id="A0A512AV88"/>
<dbReference type="InterPro" id="IPR001647">
    <property type="entry name" value="HTH_TetR"/>
</dbReference>
<dbReference type="OrthoDB" id="9785164at2"/>
<dbReference type="SUPFAM" id="SSF46689">
    <property type="entry name" value="Homeodomain-like"/>
    <property type="match status" value="1"/>
</dbReference>
<proteinExistence type="predicted"/>
<evidence type="ECO:0000313" key="5">
    <source>
        <dbReference type="Proteomes" id="UP000321532"/>
    </source>
</evidence>
<feature type="domain" description="HTH tetR-type" evidence="3">
    <location>
        <begin position="1"/>
        <end position="61"/>
    </location>
</feature>